<dbReference type="PROSITE" id="PS50937">
    <property type="entry name" value="HTH_MERR_2"/>
    <property type="match status" value="1"/>
</dbReference>
<dbReference type="GO" id="GO:0003677">
    <property type="term" value="F:DNA binding"/>
    <property type="evidence" value="ECO:0007669"/>
    <property type="project" value="UniProtKB-KW"/>
</dbReference>
<organism evidence="3 4">
    <name type="scientific">Saccharomonospora piscinae</name>
    <dbReference type="NCBI Taxonomy" id="687388"/>
    <lineage>
        <taxon>Bacteria</taxon>
        <taxon>Bacillati</taxon>
        <taxon>Actinomycetota</taxon>
        <taxon>Actinomycetes</taxon>
        <taxon>Pseudonocardiales</taxon>
        <taxon>Pseudonocardiaceae</taxon>
        <taxon>Saccharomonospora</taxon>
    </lineage>
</organism>
<dbReference type="PANTHER" id="PTHR30204:SF93">
    <property type="entry name" value="HTH MERR-TYPE DOMAIN-CONTAINING PROTEIN"/>
    <property type="match status" value="1"/>
</dbReference>
<dbReference type="RefSeq" id="WP_081192255.1">
    <property type="nucleotide sequence ID" value="NZ_MWIH01000005.1"/>
</dbReference>
<evidence type="ECO:0000256" key="1">
    <source>
        <dbReference type="ARBA" id="ARBA00023125"/>
    </source>
</evidence>
<comment type="caution">
    <text evidence="3">The sequence shown here is derived from an EMBL/GenBank/DDBJ whole genome shotgun (WGS) entry which is preliminary data.</text>
</comment>
<protein>
    <submittedName>
        <fullName evidence="3">MerR family transcriptional regulator</fullName>
    </submittedName>
</protein>
<keyword evidence="4" id="KW-1185">Reference proteome</keyword>
<dbReference type="EMBL" id="MWIH01000005">
    <property type="protein sequence ID" value="OQO93143.1"/>
    <property type="molecule type" value="Genomic_DNA"/>
</dbReference>
<dbReference type="AlphaFoldDB" id="A0A1V9A7T0"/>
<reference evidence="3 4" key="1">
    <citation type="submission" date="2017-02" db="EMBL/GenBank/DDBJ databases">
        <title>Draft genome of Saccharomonospora sp. 154.</title>
        <authorList>
            <person name="Alonso-Carmona G.S."/>
            <person name="De La Haba R."/>
            <person name="Vera-Gargallo B."/>
            <person name="Sandoval-Trujillo A.H."/>
            <person name="Ramirez-Duran N."/>
            <person name="Ventosa A."/>
        </authorList>
    </citation>
    <scope>NUCLEOTIDE SEQUENCE [LARGE SCALE GENOMIC DNA]</scope>
    <source>
        <strain evidence="3 4">LRS4.154</strain>
    </source>
</reference>
<dbReference type="SUPFAM" id="SSF46955">
    <property type="entry name" value="Putative DNA-binding domain"/>
    <property type="match status" value="1"/>
</dbReference>
<dbReference type="InterPro" id="IPR009061">
    <property type="entry name" value="DNA-bd_dom_put_sf"/>
</dbReference>
<sequence>MLIGELAARTGVGARLLRYYESQELLHARRGPNGYRTYEQDAVLRVRQIRALLAAGLTTEMIREVLPCAEGETPDLVMCEGLRTLLDSRLAVLDDRIEGLRRTRAALAGLVTP</sequence>
<gene>
    <name evidence="3" type="ORF">B1813_08740</name>
</gene>
<dbReference type="STRING" id="1962155.B1813_08740"/>
<keyword evidence="1" id="KW-0238">DNA-binding</keyword>
<proteinExistence type="predicted"/>
<evidence type="ECO:0000313" key="4">
    <source>
        <dbReference type="Proteomes" id="UP000192591"/>
    </source>
</evidence>
<feature type="domain" description="HTH merR-type" evidence="2">
    <location>
        <begin position="1"/>
        <end position="68"/>
    </location>
</feature>
<evidence type="ECO:0000259" key="2">
    <source>
        <dbReference type="PROSITE" id="PS50937"/>
    </source>
</evidence>
<dbReference type="InterPro" id="IPR000551">
    <property type="entry name" value="MerR-type_HTH_dom"/>
</dbReference>
<accession>A0A1V9A7T0</accession>
<dbReference type="PANTHER" id="PTHR30204">
    <property type="entry name" value="REDOX-CYCLING DRUG-SENSING TRANSCRIPTIONAL ACTIVATOR SOXR"/>
    <property type="match status" value="1"/>
</dbReference>
<dbReference type="GO" id="GO:0003700">
    <property type="term" value="F:DNA-binding transcription factor activity"/>
    <property type="evidence" value="ECO:0007669"/>
    <property type="project" value="InterPro"/>
</dbReference>
<name>A0A1V9A7T0_SACPI</name>
<dbReference type="CDD" id="cd01282">
    <property type="entry name" value="HTH_MerR-like_sg3"/>
    <property type="match status" value="1"/>
</dbReference>
<evidence type="ECO:0000313" key="3">
    <source>
        <dbReference type="EMBL" id="OQO93143.1"/>
    </source>
</evidence>
<dbReference type="Proteomes" id="UP000192591">
    <property type="component" value="Unassembled WGS sequence"/>
</dbReference>
<dbReference type="InterPro" id="IPR047057">
    <property type="entry name" value="MerR_fam"/>
</dbReference>
<dbReference type="Pfam" id="PF13411">
    <property type="entry name" value="MerR_1"/>
    <property type="match status" value="1"/>
</dbReference>
<dbReference type="PRINTS" id="PR00040">
    <property type="entry name" value="HTHMERR"/>
</dbReference>
<dbReference type="SMART" id="SM00422">
    <property type="entry name" value="HTH_MERR"/>
    <property type="match status" value="1"/>
</dbReference>
<dbReference type="Gene3D" id="1.10.1660.10">
    <property type="match status" value="1"/>
</dbReference>